<dbReference type="InterPro" id="IPR012349">
    <property type="entry name" value="Split_barrel_FMN-bd"/>
</dbReference>
<protein>
    <submittedName>
        <fullName evidence="3">Nitroreductase family deazaflavin-dependent oxidoreductase</fullName>
    </submittedName>
</protein>
<evidence type="ECO:0000313" key="3">
    <source>
        <dbReference type="EMBL" id="MCV7073110.1"/>
    </source>
</evidence>
<comment type="catalytic activity">
    <reaction evidence="2">
        <text>oxidized coenzyme F420-(gamma-L-Glu)(n) + a quinol + H(+) = reduced coenzyme F420-(gamma-L-Glu)(n) + a quinone</text>
        <dbReference type="Rhea" id="RHEA:39663"/>
        <dbReference type="Rhea" id="RHEA-COMP:12939"/>
        <dbReference type="Rhea" id="RHEA-COMP:14378"/>
        <dbReference type="ChEBI" id="CHEBI:15378"/>
        <dbReference type="ChEBI" id="CHEBI:24646"/>
        <dbReference type="ChEBI" id="CHEBI:132124"/>
        <dbReference type="ChEBI" id="CHEBI:133980"/>
        <dbReference type="ChEBI" id="CHEBI:139511"/>
    </reaction>
</comment>
<dbReference type="GO" id="GO:0016491">
    <property type="term" value="F:oxidoreductase activity"/>
    <property type="evidence" value="ECO:0007669"/>
    <property type="project" value="InterPro"/>
</dbReference>
<dbReference type="PANTHER" id="PTHR39428:SF1">
    <property type="entry name" value="F420H(2)-DEPENDENT QUINONE REDUCTASE RV1261C"/>
    <property type="match status" value="1"/>
</dbReference>
<dbReference type="AlphaFoldDB" id="A0A9X2YH09"/>
<comment type="similarity">
    <text evidence="1">Belongs to the F420H(2)-dependent quinone reductase family.</text>
</comment>
<reference evidence="3" key="2">
    <citation type="journal article" date="2022" name="BMC Genomics">
        <title>Comparative genome analysis of mycobacteria focusing on tRNA and non-coding RNA.</title>
        <authorList>
            <person name="Behra P.R.K."/>
            <person name="Pettersson B.M.F."/>
            <person name="Ramesh M."/>
            <person name="Das S."/>
            <person name="Dasgupta S."/>
            <person name="Kirsebom L.A."/>
        </authorList>
    </citation>
    <scope>NUCLEOTIDE SEQUENCE</scope>
    <source>
        <strain evidence="3">DSM 45406</strain>
    </source>
</reference>
<dbReference type="InterPro" id="IPR004378">
    <property type="entry name" value="F420H2_quin_Rdtase"/>
</dbReference>
<dbReference type="GO" id="GO:0005886">
    <property type="term" value="C:plasma membrane"/>
    <property type="evidence" value="ECO:0007669"/>
    <property type="project" value="TreeGrafter"/>
</dbReference>
<evidence type="ECO:0000256" key="2">
    <source>
        <dbReference type="ARBA" id="ARBA00049106"/>
    </source>
</evidence>
<dbReference type="SUPFAM" id="SSF50475">
    <property type="entry name" value="FMN-binding split barrel"/>
    <property type="match status" value="1"/>
</dbReference>
<accession>A0A9X2YH09</accession>
<evidence type="ECO:0000313" key="4">
    <source>
        <dbReference type="Proteomes" id="UP001140272"/>
    </source>
</evidence>
<gene>
    <name evidence="3" type="ORF">H7H73_25045</name>
</gene>
<evidence type="ECO:0000256" key="1">
    <source>
        <dbReference type="ARBA" id="ARBA00008710"/>
    </source>
</evidence>
<proteinExistence type="inferred from homology"/>
<dbReference type="GO" id="GO:0070967">
    <property type="term" value="F:coenzyme F420 binding"/>
    <property type="evidence" value="ECO:0007669"/>
    <property type="project" value="TreeGrafter"/>
</dbReference>
<sequence>MPPYHDRVADQLNEERDFNQRNIDEFRANGGKVGGQFKGFPLLLLTSTGAKSGEQRINPIAYFAFDGAIYVVGSAAGRDRDPSWAYNIRAHPEAVVEIGSDPPRPVTARELPREERDRLYPRIVEQAPGFGEYEKRTDRVIPIFELVPVG</sequence>
<comment type="caution">
    <text evidence="3">The sequence shown here is derived from an EMBL/GenBank/DDBJ whole genome shotgun (WGS) entry which is preliminary data.</text>
</comment>
<dbReference type="EMBL" id="JACKRN010000814">
    <property type="protein sequence ID" value="MCV7073110.1"/>
    <property type="molecule type" value="Genomic_DNA"/>
</dbReference>
<dbReference type="Proteomes" id="UP001140272">
    <property type="component" value="Unassembled WGS sequence"/>
</dbReference>
<dbReference type="NCBIfam" id="TIGR00026">
    <property type="entry name" value="hi_GC_TIGR00026"/>
    <property type="match status" value="1"/>
</dbReference>
<name>A0A9X2YH09_9MYCO</name>
<dbReference type="RefSeq" id="WP_434085862.1">
    <property type="nucleotide sequence ID" value="NZ_CP092427.2"/>
</dbReference>
<organism evidence="3 4">
    <name type="scientific">Mycolicibacterium rufum</name>
    <dbReference type="NCBI Taxonomy" id="318424"/>
    <lineage>
        <taxon>Bacteria</taxon>
        <taxon>Bacillati</taxon>
        <taxon>Actinomycetota</taxon>
        <taxon>Actinomycetes</taxon>
        <taxon>Mycobacteriales</taxon>
        <taxon>Mycobacteriaceae</taxon>
        <taxon>Mycolicibacterium</taxon>
    </lineage>
</organism>
<reference evidence="3" key="1">
    <citation type="submission" date="2020-07" db="EMBL/GenBank/DDBJ databases">
        <authorList>
            <person name="Pettersson B.M.F."/>
            <person name="Behra P.R.K."/>
            <person name="Ramesh M."/>
            <person name="Das S."/>
            <person name="Dasgupta S."/>
            <person name="Kirsebom L.A."/>
        </authorList>
    </citation>
    <scope>NUCLEOTIDE SEQUENCE</scope>
    <source>
        <strain evidence="3">DSM 45406</strain>
    </source>
</reference>
<dbReference type="Pfam" id="PF04075">
    <property type="entry name" value="F420H2_quin_red"/>
    <property type="match status" value="1"/>
</dbReference>
<dbReference type="PANTHER" id="PTHR39428">
    <property type="entry name" value="F420H(2)-DEPENDENT QUINONE REDUCTASE RV1261C"/>
    <property type="match status" value="1"/>
</dbReference>
<dbReference type="Gene3D" id="2.30.110.10">
    <property type="entry name" value="Electron Transport, Fmn-binding Protein, Chain A"/>
    <property type="match status" value="1"/>
</dbReference>